<sequence length="43" mass="5298">MIPLFALFFQLYLYWDKLKSFYWFVTDADQLEYIIISSNQRIG</sequence>
<dbReference type="Proteomes" id="UP000015104">
    <property type="component" value="Unassembled WGS sequence"/>
</dbReference>
<reference evidence="1" key="2">
    <citation type="submission" date="2015-06" db="UniProtKB">
        <authorList>
            <consortium name="EnsemblMetazoa"/>
        </authorList>
    </citation>
    <scope>IDENTIFICATION</scope>
</reference>
<evidence type="ECO:0000313" key="1">
    <source>
        <dbReference type="EnsemblMetazoa" id="tetur02g04020.1"/>
    </source>
</evidence>
<evidence type="ECO:0000313" key="2">
    <source>
        <dbReference type="Proteomes" id="UP000015104"/>
    </source>
</evidence>
<dbReference type="HOGENOM" id="CLU_3242756_0_0_1"/>
<dbReference type="EnsemblMetazoa" id="tetur02g04020.1">
    <property type="protein sequence ID" value="tetur02g04020.1"/>
    <property type="gene ID" value="tetur02g04020"/>
</dbReference>
<name>T1JVB7_TETUR</name>
<accession>T1JVB7</accession>
<protein>
    <submittedName>
        <fullName evidence="1">Uncharacterized protein</fullName>
    </submittedName>
</protein>
<keyword evidence="2" id="KW-1185">Reference proteome</keyword>
<dbReference type="EMBL" id="CAEY01000792">
    <property type="status" value="NOT_ANNOTATED_CDS"/>
    <property type="molecule type" value="Genomic_DNA"/>
</dbReference>
<dbReference type="AlphaFoldDB" id="T1JVB7"/>
<proteinExistence type="predicted"/>
<reference evidence="2" key="1">
    <citation type="submission" date="2011-08" db="EMBL/GenBank/DDBJ databases">
        <authorList>
            <person name="Rombauts S."/>
        </authorList>
    </citation>
    <scope>NUCLEOTIDE SEQUENCE</scope>
    <source>
        <strain evidence="2">London</strain>
    </source>
</reference>
<organism evidence="1 2">
    <name type="scientific">Tetranychus urticae</name>
    <name type="common">Two-spotted spider mite</name>
    <dbReference type="NCBI Taxonomy" id="32264"/>
    <lineage>
        <taxon>Eukaryota</taxon>
        <taxon>Metazoa</taxon>
        <taxon>Ecdysozoa</taxon>
        <taxon>Arthropoda</taxon>
        <taxon>Chelicerata</taxon>
        <taxon>Arachnida</taxon>
        <taxon>Acari</taxon>
        <taxon>Acariformes</taxon>
        <taxon>Trombidiformes</taxon>
        <taxon>Prostigmata</taxon>
        <taxon>Eleutherengona</taxon>
        <taxon>Raphignathae</taxon>
        <taxon>Tetranychoidea</taxon>
        <taxon>Tetranychidae</taxon>
        <taxon>Tetranychus</taxon>
    </lineage>
</organism>